<reference evidence="1" key="1">
    <citation type="journal article" date="2016" name="Mol. Biol. Evol.">
        <title>Comparative Genomics of Early-Diverging Mushroom-Forming Fungi Provides Insights into the Origins of Lignocellulose Decay Capabilities.</title>
        <authorList>
            <person name="Nagy L.G."/>
            <person name="Riley R."/>
            <person name="Tritt A."/>
            <person name="Adam C."/>
            <person name="Daum C."/>
            <person name="Floudas D."/>
            <person name="Sun H."/>
            <person name="Yadav J.S."/>
            <person name="Pangilinan J."/>
            <person name="Larsson K.H."/>
            <person name="Matsuura K."/>
            <person name="Barry K."/>
            <person name="Labutti K."/>
            <person name="Kuo R."/>
            <person name="Ohm R.A."/>
            <person name="Bhattacharya S.S."/>
            <person name="Shirouzu T."/>
            <person name="Yoshinaga Y."/>
            <person name="Martin F.M."/>
            <person name="Grigoriev I.V."/>
            <person name="Hibbett D.S."/>
        </authorList>
    </citation>
    <scope>NUCLEOTIDE SEQUENCE [LARGE SCALE GENOMIC DNA]</scope>
    <source>
        <strain evidence="1">CBS 109695</strain>
    </source>
</reference>
<gene>
    <name evidence="1" type="ORF">FIBSPDRAFT_870244</name>
</gene>
<sequence>MMVLGGYWVSLLELRKLAKNLDMDLGEDNIPNTGHYGRYINNWLCDNIPDNIPEFKAAGIDWPRKSMQFGVIFISKVAAKEYFVPLEENADDILVKGWLQRGGADVVQWATLEDPRGLAYGGTRPDKRTYTYRQVRILNSKGGEYV</sequence>
<protein>
    <submittedName>
        <fullName evidence="1">Uncharacterized protein</fullName>
    </submittedName>
</protein>
<organism evidence="1">
    <name type="scientific">Athelia psychrophila</name>
    <dbReference type="NCBI Taxonomy" id="1759441"/>
    <lineage>
        <taxon>Eukaryota</taxon>
        <taxon>Fungi</taxon>
        <taxon>Dikarya</taxon>
        <taxon>Basidiomycota</taxon>
        <taxon>Agaricomycotina</taxon>
        <taxon>Agaricomycetes</taxon>
        <taxon>Agaricomycetidae</taxon>
        <taxon>Atheliales</taxon>
        <taxon>Atheliaceae</taxon>
        <taxon>Athelia</taxon>
    </lineage>
</organism>
<dbReference type="AlphaFoldDB" id="A0A166BAR7"/>
<accession>A0A166BAR7</accession>
<name>A0A166BAR7_9AGAM</name>
<evidence type="ECO:0000313" key="1">
    <source>
        <dbReference type="EMBL" id="KZP12450.1"/>
    </source>
</evidence>
<proteinExistence type="predicted"/>
<dbReference type="OrthoDB" id="3277254at2759"/>
<dbReference type="EMBL" id="KV417647">
    <property type="protein sequence ID" value="KZP12450.1"/>
    <property type="molecule type" value="Genomic_DNA"/>
</dbReference>